<proteinExistence type="predicted"/>
<organism evidence="2 3">
    <name type="scientific">Cyclospora cayetanensis</name>
    <dbReference type="NCBI Taxonomy" id="88456"/>
    <lineage>
        <taxon>Eukaryota</taxon>
        <taxon>Sar</taxon>
        <taxon>Alveolata</taxon>
        <taxon>Apicomplexa</taxon>
        <taxon>Conoidasida</taxon>
        <taxon>Coccidia</taxon>
        <taxon>Eucoccidiorida</taxon>
        <taxon>Eimeriorina</taxon>
        <taxon>Eimeriidae</taxon>
        <taxon>Cyclospora</taxon>
    </lineage>
</organism>
<evidence type="ECO:0000313" key="3">
    <source>
        <dbReference type="Proteomes" id="UP000095192"/>
    </source>
</evidence>
<name>A0A1D3CSR7_9EIME</name>
<feature type="compositionally biased region" description="Basic residues" evidence="1">
    <location>
        <begin position="1"/>
        <end position="10"/>
    </location>
</feature>
<comment type="caution">
    <text evidence="2">The sequence shown here is derived from an EMBL/GenBank/DDBJ whole genome shotgun (WGS) entry which is preliminary data.</text>
</comment>
<dbReference type="VEuPathDB" id="ToxoDB:cyc_01907"/>
<sequence>MIPKAKRKDKQKGAPPSALTTDAASSIPQKNLFWGPSAPGAPRQMENGGSSHDEGAPRASRRRSRRLRDKRQAFEPASSPLSALAPTVAASGAETGDEACVLVPLKQARALLASASPAAIQLAAAAAKPLPQVAPQNRYCATGGRGPWGPPHFEDIGGEVPPVESPHAETIVALRPPHSSTHPFRHPSMALASLPASRLPTLSHGGHPVVDPAVPPRVASFPQGFPAKDHPARHLQQHVEGPPALSRGPQGGGGASRGGPYPLRLPGRRSSDDPFACGSSLTGHTGPLPSLKDQLYYRLAGGPPRGPQGTAGPRTPERLHEHLAAEGRSYTTDAAGAIPKAPVDVPQKGVSSYCFREQGPLGGPPRPQWREPERQALRAPAPHFGALRDPPDTPAAAAVLHLEGPPTTASRQAASAEMALELRQRPQATSGLLASGEPPRENDISRELTSSSSLPFQRGMMNGATSGAASGLRMALPTFDALAAVLAPPPPEDRGPSRDSSAARNKDLKTKGRVSVSGVFLDAAFPAARTPPADFQTIPLERHGPPRQALLAVASAAAKDTLEALKKGGRIVLRLPWAEGGSSPSEKTPQAADIANRTCAVNKDPKAPVGVPPPPTPQHTPESLRRSERNHFPSLPIRLYIRHNPFTSGDFSLPPWLLLTGSAKLSVYLCILPSAPLLEALPASGLASVSLQQQSPPSNASGERESTIATAGEAVTAAADFLGQVLAATLDAWRLSLLEKRNSHQISPAKADALGAIAEVAAGLALEQLQKRSRSLRMAFEDTQRTRLENTERQRNERLAQESKGAALTAFLSGSPMPLFYLLFAHTRAIPTHTCARRRTERWCLHWRALHGATCARLRDLAAAEKMLRSLSADADSSEKNVVVPQSEGRQEEAEIRVAPRTVQQLQADCIAAAEATGQLSIVSQSALATHRKQLRKIESQVSFMRGESGEFQISRLAMVLRANQALRLLEVLEQKKRQLLGSAALFHRCVMPETDEKTVLSRLQKFQLHAERIPVDEVENEVNGAQRSRGRGGFGGSVRAPRRSSLECRLSDCSLFTASYPHSQEDFRFSLSSLLNDSPSSLKATTPPEGTLAEGPLEESLPVAPQERPLEADTPQDAAREARTIHSRTQETACLFEQPQIQGVDHPEHDRLQHLRTGYTPFCLFFYTHKTRILVAIMFAPRQCPSRAKNKRFSRKL</sequence>
<dbReference type="Proteomes" id="UP000095192">
    <property type="component" value="Unassembled WGS sequence"/>
</dbReference>
<feature type="region of interest" description="Disordered" evidence="1">
    <location>
        <begin position="1079"/>
        <end position="1126"/>
    </location>
</feature>
<reference evidence="2 3" key="1">
    <citation type="journal article" date="2016" name="BMC Genomics">
        <title>Comparative genomics reveals Cyclospora cayetanensis possesses coccidia-like metabolism and invasion components but unique surface antigens.</title>
        <authorList>
            <person name="Liu S."/>
            <person name="Wang L."/>
            <person name="Zheng H."/>
            <person name="Xu Z."/>
            <person name="Roellig D.M."/>
            <person name="Li N."/>
            <person name="Frace M.A."/>
            <person name="Tang K."/>
            <person name="Arrowood M.J."/>
            <person name="Moss D.M."/>
            <person name="Zhang L."/>
            <person name="Feng Y."/>
            <person name="Xiao L."/>
        </authorList>
    </citation>
    <scope>NUCLEOTIDE SEQUENCE [LARGE SCALE GENOMIC DNA]</scope>
    <source>
        <strain evidence="2 3">CHN_HEN01</strain>
    </source>
</reference>
<keyword evidence="3" id="KW-1185">Reference proteome</keyword>
<dbReference type="VEuPathDB" id="ToxoDB:LOC34618831"/>
<accession>A0A1D3CSR7</accession>
<dbReference type="AlphaFoldDB" id="A0A1D3CSR7"/>
<feature type="region of interest" description="Disordered" evidence="1">
    <location>
        <begin position="603"/>
        <end position="627"/>
    </location>
</feature>
<feature type="region of interest" description="Disordered" evidence="1">
    <location>
        <begin position="1"/>
        <end position="81"/>
    </location>
</feature>
<evidence type="ECO:0000256" key="1">
    <source>
        <dbReference type="SAM" id="MobiDB-lite"/>
    </source>
</evidence>
<feature type="region of interest" description="Disordered" evidence="1">
    <location>
        <begin position="429"/>
        <end position="458"/>
    </location>
</feature>
<feature type="compositionally biased region" description="Basic residues" evidence="1">
    <location>
        <begin position="59"/>
        <end position="69"/>
    </location>
</feature>
<dbReference type="InParanoid" id="A0A1D3CSR7"/>
<evidence type="ECO:0000313" key="2">
    <source>
        <dbReference type="EMBL" id="OEH74241.1"/>
    </source>
</evidence>
<protein>
    <submittedName>
        <fullName evidence="2">Uncharacterized protein</fullName>
    </submittedName>
</protein>
<feature type="region of interest" description="Disordered" evidence="1">
    <location>
        <begin position="221"/>
        <end position="290"/>
    </location>
</feature>
<dbReference type="EMBL" id="JROU02002087">
    <property type="protein sequence ID" value="OEH74241.1"/>
    <property type="molecule type" value="Genomic_DNA"/>
</dbReference>
<feature type="compositionally biased region" description="Polar residues" evidence="1">
    <location>
        <begin position="18"/>
        <end position="29"/>
    </location>
</feature>
<gene>
    <name evidence="2" type="ORF">cyc_01907</name>
</gene>
<feature type="region of interest" description="Disordered" evidence="1">
    <location>
        <begin position="485"/>
        <end position="510"/>
    </location>
</feature>